<feature type="compositionally biased region" description="Low complexity" evidence="1">
    <location>
        <begin position="72"/>
        <end position="116"/>
    </location>
</feature>
<feature type="signal peptide" evidence="2">
    <location>
        <begin position="1"/>
        <end position="22"/>
    </location>
</feature>
<reference evidence="3 4" key="1">
    <citation type="submission" date="2019-07" db="EMBL/GenBank/DDBJ databases">
        <title>Flavobacterium sp. nov., isolated from glacier ice.</title>
        <authorList>
            <person name="Liu Q."/>
            <person name="Xin Y.-H."/>
        </authorList>
    </citation>
    <scope>NUCLEOTIDE SEQUENCE [LARGE SCALE GENOMIC DNA]</scope>
    <source>
        <strain evidence="3 4">ZT4R6</strain>
    </source>
</reference>
<name>A0A552V3V9_9FLAO</name>
<dbReference type="EMBL" id="VJVZ01000004">
    <property type="protein sequence ID" value="TRW25141.1"/>
    <property type="molecule type" value="Genomic_DNA"/>
</dbReference>
<accession>A0A552V3V9</accession>
<evidence type="ECO:0008006" key="5">
    <source>
        <dbReference type="Google" id="ProtNLM"/>
    </source>
</evidence>
<evidence type="ECO:0000313" key="3">
    <source>
        <dbReference type="EMBL" id="TRW25141.1"/>
    </source>
</evidence>
<protein>
    <recommendedName>
        <fullName evidence="5">Lipoprotein</fullName>
    </recommendedName>
</protein>
<evidence type="ECO:0000256" key="1">
    <source>
        <dbReference type="SAM" id="MobiDB-lite"/>
    </source>
</evidence>
<dbReference type="OrthoDB" id="1551412at2"/>
<feature type="compositionally biased region" description="Polar residues" evidence="1">
    <location>
        <begin position="56"/>
        <end position="70"/>
    </location>
</feature>
<feature type="region of interest" description="Disordered" evidence="1">
    <location>
        <begin position="42"/>
        <end position="116"/>
    </location>
</feature>
<sequence length="116" mass="12418">MKKTSYLKAAFFGILIPALLIACNEKDERKELEAREEAKIGKVFNPAIQGNEHENQTNQFPSSRNKNDYSTAEPAVPAGADTAAAPTTNPDKPKTNSANATTPTPTSATSAKPTKE</sequence>
<proteinExistence type="predicted"/>
<feature type="chain" id="PRO_5021905368" description="Lipoprotein" evidence="2">
    <location>
        <begin position="23"/>
        <end position="116"/>
    </location>
</feature>
<dbReference type="RefSeq" id="WP_143372723.1">
    <property type="nucleotide sequence ID" value="NZ_VJVZ01000004.1"/>
</dbReference>
<evidence type="ECO:0000313" key="4">
    <source>
        <dbReference type="Proteomes" id="UP000320643"/>
    </source>
</evidence>
<keyword evidence="2" id="KW-0732">Signal</keyword>
<evidence type="ECO:0000256" key="2">
    <source>
        <dbReference type="SAM" id="SignalP"/>
    </source>
</evidence>
<dbReference type="PROSITE" id="PS51257">
    <property type="entry name" value="PROKAR_LIPOPROTEIN"/>
    <property type="match status" value="1"/>
</dbReference>
<gene>
    <name evidence="3" type="ORF">FMM05_07485</name>
</gene>
<comment type="caution">
    <text evidence="3">The sequence shown here is derived from an EMBL/GenBank/DDBJ whole genome shotgun (WGS) entry which is preliminary data.</text>
</comment>
<organism evidence="3 4">
    <name type="scientific">Flavobacterium zepuense</name>
    <dbReference type="NCBI Taxonomy" id="2593302"/>
    <lineage>
        <taxon>Bacteria</taxon>
        <taxon>Pseudomonadati</taxon>
        <taxon>Bacteroidota</taxon>
        <taxon>Flavobacteriia</taxon>
        <taxon>Flavobacteriales</taxon>
        <taxon>Flavobacteriaceae</taxon>
        <taxon>Flavobacterium</taxon>
    </lineage>
</organism>
<dbReference type="AlphaFoldDB" id="A0A552V3V9"/>
<dbReference type="Proteomes" id="UP000320643">
    <property type="component" value="Unassembled WGS sequence"/>
</dbReference>
<keyword evidence="4" id="KW-1185">Reference proteome</keyword>